<proteinExistence type="predicted"/>
<keyword evidence="2" id="KW-0156">Chromatin regulator</keyword>
<evidence type="ECO:0000259" key="6">
    <source>
        <dbReference type="PROSITE" id="PS50800"/>
    </source>
</evidence>
<dbReference type="InterPro" id="IPR003034">
    <property type="entry name" value="SAP_dom"/>
</dbReference>
<dbReference type="GO" id="GO:0006325">
    <property type="term" value="P:chromatin organization"/>
    <property type="evidence" value="ECO:0007669"/>
    <property type="project" value="UniProtKB-KW"/>
</dbReference>
<dbReference type="GO" id="GO:0042393">
    <property type="term" value="F:histone binding"/>
    <property type="evidence" value="ECO:0007669"/>
    <property type="project" value="TreeGrafter"/>
</dbReference>
<dbReference type="Pfam" id="PF08766">
    <property type="entry name" value="DEK_C"/>
    <property type="match status" value="1"/>
</dbReference>
<evidence type="ECO:0000256" key="2">
    <source>
        <dbReference type="ARBA" id="ARBA00022853"/>
    </source>
</evidence>
<evidence type="ECO:0000256" key="1">
    <source>
        <dbReference type="ARBA" id="ARBA00004123"/>
    </source>
</evidence>
<dbReference type="SMART" id="SM00513">
    <property type="entry name" value="SAP"/>
    <property type="match status" value="1"/>
</dbReference>
<protein>
    <submittedName>
        <fullName evidence="8">Uncharacterized protein</fullName>
    </submittedName>
</protein>
<keyword evidence="3" id="KW-0238">DNA-binding</keyword>
<dbReference type="AlphaFoldDB" id="A0A4P9Y4V3"/>
<dbReference type="PANTHER" id="PTHR13468">
    <property type="entry name" value="DEK PROTEIN"/>
    <property type="match status" value="1"/>
</dbReference>
<feature type="region of interest" description="Disordered" evidence="5">
    <location>
        <begin position="1"/>
        <end position="51"/>
    </location>
</feature>
<dbReference type="PANTHER" id="PTHR13468:SF1">
    <property type="entry name" value="PROTEIN DEK"/>
    <property type="match status" value="1"/>
</dbReference>
<dbReference type="SUPFAM" id="SSF109715">
    <property type="entry name" value="DEK C-terminal domain"/>
    <property type="match status" value="1"/>
</dbReference>
<accession>A0A4P9Y4V3</accession>
<evidence type="ECO:0000259" key="7">
    <source>
        <dbReference type="PROSITE" id="PS51998"/>
    </source>
</evidence>
<dbReference type="GO" id="GO:0003677">
    <property type="term" value="F:DNA binding"/>
    <property type="evidence" value="ECO:0007669"/>
    <property type="project" value="UniProtKB-KW"/>
</dbReference>
<name>A0A4P9Y4V3_9FUNG</name>
<dbReference type="InterPro" id="IPR036361">
    <property type="entry name" value="SAP_dom_sf"/>
</dbReference>
<dbReference type="GO" id="GO:2000779">
    <property type="term" value="P:regulation of double-strand break repair"/>
    <property type="evidence" value="ECO:0007669"/>
    <property type="project" value="TreeGrafter"/>
</dbReference>
<dbReference type="Gene3D" id="1.10.10.60">
    <property type="entry name" value="Homeodomain-like"/>
    <property type="match status" value="1"/>
</dbReference>
<comment type="subcellular location">
    <subcellularLocation>
        <location evidence="1">Nucleus</location>
    </subcellularLocation>
</comment>
<sequence length="298" mass="33022">MAVALAAPDRPTRARKSVERFSEIQRDETDHETVSRTSQSGVENAGRGTGEPIGDMEDVCFRINKLLSSDLTLKHIHSLMYGRPGKATVLKKNIRIWNGCASGTEEVNRIRMHTKLDKFPISTIKPLARVFGLELKGTKEELVDRLITFLLCPSNSQRTHSSIPIPKKKTKAIAKKTKATNDTSTSAAPRKRKIKEDQEAEAKPKKVTKREVSPQSSDDEDEPLGKMLPMPSSKATTDSTIISKVQKIIQEADLDILTAKGVCKQLAKSFPDLDIKTRKSWLHQQIGLAVKARSSGTE</sequence>
<dbReference type="PROSITE" id="PS51998">
    <property type="entry name" value="DEK_C"/>
    <property type="match status" value="1"/>
</dbReference>
<dbReference type="SUPFAM" id="SSF68906">
    <property type="entry name" value="SAP domain"/>
    <property type="match status" value="1"/>
</dbReference>
<evidence type="ECO:0000313" key="8">
    <source>
        <dbReference type="EMBL" id="RKP13712.1"/>
    </source>
</evidence>
<dbReference type="GO" id="GO:0005634">
    <property type="term" value="C:nucleus"/>
    <property type="evidence" value="ECO:0007669"/>
    <property type="project" value="UniProtKB-SubCell"/>
</dbReference>
<keyword evidence="9" id="KW-1185">Reference proteome</keyword>
<gene>
    <name evidence="8" type="ORF">BJ684DRAFT_19826</name>
</gene>
<feature type="domain" description="DEK-C" evidence="7">
    <location>
        <begin position="235"/>
        <end position="291"/>
    </location>
</feature>
<feature type="region of interest" description="Disordered" evidence="5">
    <location>
        <begin position="156"/>
        <end position="237"/>
    </location>
</feature>
<feature type="compositionally biased region" description="Basic residues" evidence="5">
    <location>
        <begin position="166"/>
        <end position="178"/>
    </location>
</feature>
<feature type="compositionally biased region" description="Basic and acidic residues" evidence="5">
    <location>
        <begin position="10"/>
        <end position="34"/>
    </location>
</feature>
<feature type="domain" description="SAP" evidence="6">
    <location>
        <begin position="116"/>
        <end position="150"/>
    </location>
</feature>
<evidence type="ECO:0000313" key="9">
    <source>
        <dbReference type="Proteomes" id="UP000267251"/>
    </source>
</evidence>
<dbReference type="OrthoDB" id="10248551at2759"/>
<dbReference type="InterPro" id="IPR014876">
    <property type="entry name" value="DEK_C"/>
</dbReference>
<dbReference type="EMBL" id="KZ987959">
    <property type="protein sequence ID" value="RKP13712.1"/>
    <property type="molecule type" value="Genomic_DNA"/>
</dbReference>
<dbReference type="InterPro" id="IPR044198">
    <property type="entry name" value="DEK"/>
</dbReference>
<reference evidence="9" key="1">
    <citation type="journal article" date="2018" name="Nat. Microbiol.">
        <title>Leveraging single-cell genomics to expand the fungal tree of life.</title>
        <authorList>
            <person name="Ahrendt S.R."/>
            <person name="Quandt C.A."/>
            <person name="Ciobanu D."/>
            <person name="Clum A."/>
            <person name="Salamov A."/>
            <person name="Andreopoulos B."/>
            <person name="Cheng J.F."/>
            <person name="Woyke T."/>
            <person name="Pelin A."/>
            <person name="Henrissat B."/>
            <person name="Reynolds N.K."/>
            <person name="Benny G.L."/>
            <person name="Smith M.E."/>
            <person name="James T.Y."/>
            <person name="Grigoriev I.V."/>
        </authorList>
    </citation>
    <scope>NUCLEOTIDE SEQUENCE [LARGE SCALE GENOMIC DNA]</scope>
</reference>
<keyword evidence="4" id="KW-0539">Nucleus</keyword>
<evidence type="ECO:0000256" key="3">
    <source>
        <dbReference type="ARBA" id="ARBA00023125"/>
    </source>
</evidence>
<evidence type="ECO:0000256" key="5">
    <source>
        <dbReference type="SAM" id="MobiDB-lite"/>
    </source>
</evidence>
<evidence type="ECO:0000256" key="4">
    <source>
        <dbReference type="ARBA" id="ARBA00023242"/>
    </source>
</evidence>
<dbReference type="Proteomes" id="UP000267251">
    <property type="component" value="Unassembled WGS sequence"/>
</dbReference>
<organism evidence="8 9">
    <name type="scientific">Piptocephalis cylindrospora</name>
    <dbReference type="NCBI Taxonomy" id="1907219"/>
    <lineage>
        <taxon>Eukaryota</taxon>
        <taxon>Fungi</taxon>
        <taxon>Fungi incertae sedis</taxon>
        <taxon>Zoopagomycota</taxon>
        <taxon>Zoopagomycotina</taxon>
        <taxon>Zoopagomycetes</taxon>
        <taxon>Zoopagales</taxon>
        <taxon>Piptocephalidaceae</taxon>
        <taxon>Piptocephalis</taxon>
    </lineage>
</organism>
<dbReference type="PROSITE" id="PS50800">
    <property type="entry name" value="SAP"/>
    <property type="match status" value="1"/>
</dbReference>
<feature type="compositionally biased region" description="Basic and acidic residues" evidence="5">
    <location>
        <begin position="194"/>
        <end position="212"/>
    </location>
</feature>